<dbReference type="NCBIfam" id="TIGR04183">
    <property type="entry name" value="Por_Secre_tail"/>
    <property type="match status" value="1"/>
</dbReference>
<dbReference type="AlphaFoldDB" id="A0A5B8VJB5"/>
<protein>
    <submittedName>
        <fullName evidence="3">T9SS type A sorting domain-containing protein</fullName>
    </submittedName>
</protein>
<dbReference type="RefSeq" id="WP_146780547.1">
    <property type="nucleotide sequence ID" value="NZ_CP042434.1"/>
</dbReference>
<sequence length="470" mass="49496">MKKIFTFMIAVFAIGLAKAGTFGMGDYVWKDDGTQTVLKTNDAYVKNDRKPVDLEMALGMWTFFENQGSGVIVLQYARGNANGQSFVAGAAGTTQAQSPNFQLNWQDVNKDSVNKDWMLAGDASSLTNGDYTPSGLTDYSGVSAFVGTNVAKTPNIIDFGGKVLVSSTTDGSITLDGTTSPDFSAGNYNYMKGGIKFAIKPGASVLPDSVYSFRLYCKSSNWDGETRGTQIGERTINFNTFEGNNNRIKTNSPTAADGVPDPNAVNGGNHFDHGMPFIMTGPDIQTNLGLAVNWSAPGLQASVSNGSVILTWGTETESNNKEFIVQRSVAGSNSFVNVGTVASKSNGGNSTSALDYKYIDASPIANAVYRVAEVSNSGETHYSNSVSVALNDASSKLSVFPNPVVSGTLNVKGASAGSVYRIVSVNGINALSGKLNAAKQISVDHLATGVYVLQVATANGNTSSVMFVKK</sequence>
<dbReference type="Proteomes" id="UP000321291">
    <property type="component" value="Chromosome"/>
</dbReference>
<dbReference type="OrthoDB" id="663485at2"/>
<evidence type="ECO:0000313" key="3">
    <source>
        <dbReference type="EMBL" id="QEC71273.1"/>
    </source>
</evidence>
<feature type="signal peptide" evidence="1">
    <location>
        <begin position="1"/>
        <end position="19"/>
    </location>
</feature>
<feature type="chain" id="PRO_5022834481" evidence="1">
    <location>
        <begin position="20"/>
        <end position="470"/>
    </location>
</feature>
<evidence type="ECO:0000256" key="1">
    <source>
        <dbReference type="SAM" id="SignalP"/>
    </source>
</evidence>
<reference evidence="3 4" key="1">
    <citation type="journal article" date="2017" name="Int. J. Syst. Evol. Microbiol.">
        <title>Arachidicoccus ginsenosidivorans sp. nov., with ginsenoside-converting activity isolated from ginseng cultivating soil.</title>
        <authorList>
            <person name="Siddiqi M.Z."/>
            <person name="Aslam Z."/>
            <person name="Im W.T."/>
        </authorList>
    </citation>
    <scope>NUCLEOTIDE SEQUENCE [LARGE SCALE GENOMIC DNA]</scope>
    <source>
        <strain evidence="3 4">Gsoil 809</strain>
    </source>
</reference>
<dbReference type="EMBL" id="CP042434">
    <property type="protein sequence ID" value="QEC71273.1"/>
    <property type="molecule type" value="Genomic_DNA"/>
</dbReference>
<organism evidence="3 4">
    <name type="scientific">Arachidicoccus ginsenosidivorans</name>
    <dbReference type="NCBI Taxonomy" id="496057"/>
    <lineage>
        <taxon>Bacteria</taxon>
        <taxon>Pseudomonadati</taxon>
        <taxon>Bacteroidota</taxon>
        <taxon>Chitinophagia</taxon>
        <taxon>Chitinophagales</taxon>
        <taxon>Chitinophagaceae</taxon>
        <taxon>Arachidicoccus</taxon>
    </lineage>
</organism>
<keyword evidence="1" id="KW-0732">Signal</keyword>
<dbReference type="Pfam" id="PF18962">
    <property type="entry name" value="Por_Secre_tail"/>
    <property type="match status" value="1"/>
</dbReference>
<proteinExistence type="predicted"/>
<name>A0A5B8VJB5_9BACT</name>
<accession>A0A5B8VJB5</accession>
<feature type="domain" description="Secretion system C-terminal sorting" evidence="2">
    <location>
        <begin position="399"/>
        <end position="463"/>
    </location>
</feature>
<evidence type="ECO:0000313" key="4">
    <source>
        <dbReference type="Proteomes" id="UP000321291"/>
    </source>
</evidence>
<dbReference type="KEGG" id="agi:FSB73_05860"/>
<evidence type="ECO:0000259" key="2">
    <source>
        <dbReference type="Pfam" id="PF18962"/>
    </source>
</evidence>
<dbReference type="Gene3D" id="2.60.40.10">
    <property type="entry name" value="Immunoglobulins"/>
    <property type="match status" value="1"/>
</dbReference>
<keyword evidence="4" id="KW-1185">Reference proteome</keyword>
<dbReference type="InterPro" id="IPR026444">
    <property type="entry name" value="Secre_tail"/>
</dbReference>
<dbReference type="InterPro" id="IPR013783">
    <property type="entry name" value="Ig-like_fold"/>
</dbReference>
<gene>
    <name evidence="3" type="ORF">FSB73_05860</name>
</gene>